<feature type="region of interest" description="Disordered" evidence="1">
    <location>
        <begin position="77"/>
        <end position="97"/>
    </location>
</feature>
<sequence>MTRTIFRNVPCPGCGRVYAIGFFASVNLSGWKQWPDGWGYGDLHHLQTELRGCSCGALFWPKGSWFQTNETDLSIITEPDAEPEPNEEPEPTPKGWFARWRSKKPRRDSLTDILKRVEDQWPKIPVIHPVSNMAGLYRVLCDGSVTLDHATELEIRKWLWWTWNHPSRGLDFVPGDVGLDVSEEEKQENLARLNLIYLRSYSDIII</sequence>
<accession>A0A918VF28</accession>
<comment type="caution">
    <text evidence="2">The sequence shown here is derived from an EMBL/GenBank/DDBJ whole genome shotgun (WGS) entry which is preliminary data.</text>
</comment>
<proteinExistence type="predicted"/>
<dbReference type="Proteomes" id="UP000634139">
    <property type="component" value="Unassembled WGS sequence"/>
</dbReference>
<reference evidence="2" key="1">
    <citation type="journal article" date="2014" name="Int. J. Syst. Evol. Microbiol.">
        <title>Complete genome sequence of Corynebacterium casei LMG S-19264T (=DSM 44701T), isolated from a smear-ripened cheese.</title>
        <authorList>
            <consortium name="US DOE Joint Genome Institute (JGI-PGF)"/>
            <person name="Walter F."/>
            <person name="Albersmeier A."/>
            <person name="Kalinowski J."/>
            <person name="Ruckert C."/>
        </authorList>
    </citation>
    <scope>NUCLEOTIDE SEQUENCE</scope>
    <source>
        <strain evidence="2">KCTC 32422</strain>
    </source>
</reference>
<keyword evidence="3" id="KW-1185">Reference proteome</keyword>
<name>A0A918VF28_9SPHN</name>
<evidence type="ECO:0000256" key="1">
    <source>
        <dbReference type="SAM" id="MobiDB-lite"/>
    </source>
</evidence>
<reference evidence="2" key="2">
    <citation type="submission" date="2020-09" db="EMBL/GenBank/DDBJ databases">
        <authorList>
            <person name="Sun Q."/>
            <person name="Kim S."/>
        </authorList>
    </citation>
    <scope>NUCLEOTIDE SEQUENCE</scope>
    <source>
        <strain evidence="2">KCTC 32422</strain>
    </source>
</reference>
<organism evidence="2 3">
    <name type="scientific">Novosphingobium arvoryzae</name>
    <dbReference type="NCBI Taxonomy" id="1256514"/>
    <lineage>
        <taxon>Bacteria</taxon>
        <taxon>Pseudomonadati</taxon>
        <taxon>Pseudomonadota</taxon>
        <taxon>Alphaproteobacteria</taxon>
        <taxon>Sphingomonadales</taxon>
        <taxon>Sphingomonadaceae</taxon>
        <taxon>Novosphingobium</taxon>
    </lineage>
</organism>
<evidence type="ECO:0000313" key="3">
    <source>
        <dbReference type="Proteomes" id="UP000634139"/>
    </source>
</evidence>
<feature type="compositionally biased region" description="Acidic residues" evidence="1">
    <location>
        <begin position="79"/>
        <end position="90"/>
    </location>
</feature>
<dbReference type="RefSeq" id="WP_189539575.1">
    <property type="nucleotide sequence ID" value="NZ_BMZD01000002.1"/>
</dbReference>
<dbReference type="AlphaFoldDB" id="A0A918VF28"/>
<evidence type="ECO:0000313" key="2">
    <source>
        <dbReference type="EMBL" id="GGZ94094.1"/>
    </source>
</evidence>
<protein>
    <submittedName>
        <fullName evidence="2">Uncharacterized protein</fullName>
    </submittedName>
</protein>
<gene>
    <name evidence="2" type="ORF">GCM10011617_12700</name>
</gene>
<dbReference type="EMBL" id="BMZD01000002">
    <property type="protein sequence ID" value="GGZ94094.1"/>
    <property type="molecule type" value="Genomic_DNA"/>
</dbReference>